<name>A0ACB8F1B6_9SAUR</name>
<accession>A0ACB8F1B6</accession>
<reference evidence="1" key="1">
    <citation type="submission" date="2021-08" db="EMBL/GenBank/DDBJ databases">
        <title>The first chromosome-level gecko genome reveals the dynamic sex chromosomes of Neotropical dwarf geckos (Sphaerodactylidae: Sphaerodactylus).</title>
        <authorList>
            <person name="Pinto B.J."/>
            <person name="Keating S.E."/>
            <person name="Gamble T."/>
        </authorList>
    </citation>
    <scope>NUCLEOTIDE SEQUENCE</scope>
    <source>
        <strain evidence="1">TG3544</strain>
    </source>
</reference>
<proteinExistence type="predicted"/>
<sequence length="610" mass="67782">MVGRDSNDLGILGCQPTGFRSLRNGHETGVDAICTYRYDSTTPTFDRVKMYGEIVNRTQNFTKTGPYLLDRDSLYVNGFHGTPPPTTVLPTTTTTASPGTQNFTVNFTITSLKYRSEMGVPNSRTFSSTARVVSRLLHQMVRKDSNEAGSPWCQPTGFRSVRNGNETGVDAICTYRYDSTTPTFDRVKMYGEIVNRTQNFTKTGPYLLDRDSLYVNGFHETPPPTTVLPTTTTTASPGTQNFMVNFTITSLKYRSEMGVPNSRTFSSTARVVSRLLHQMVGKDSNELGILGCQPTGFRSLRNGNETGVDAICTYRYDSTTPTFDRVKMYGEIVNRTQNFTKIGPYLLERDSLYVNGFHEIPPTKTVLPTTTTTPSPGIQDFTVNFTITSLTYRSEMGVRNSRRFNSTARSVSKVLHQTIEASSDELTILGCQATSFRSLEDGDHTGVDAICTYRKDSPTDRKKMYHGIVNTTNGFTRMGPYQVDQNSLYVNATTTKTQTLGYFTVNCTFTNLVIQLTWEGMDPGEFSSTERGHAILYGTHSKGTSIGPAETGTGVTMDALCSYQKNLHPTPFDHAKVQREMSEKTNGGRKMERYDMQENSLRVNGNAVVG</sequence>
<dbReference type="EMBL" id="CM037618">
    <property type="protein sequence ID" value="KAH7999133.1"/>
    <property type="molecule type" value="Genomic_DNA"/>
</dbReference>
<protein>
    <submittedName>
        <fullName evidence="1">Uncharacterized protein</fullName>
    </submittedName>
</protein>
<dbReference type="Proteomes" id="UP000827872">
    <property type="component" value="Linkage Group LG05"/>
</dbReference>
<comment type="caution">
    <text evidence="1">The sequence shown here is derived from an EMBL/GenBank/DDBJ whole genome shotgun (WGS) entry which is preliminary data.</text>
</comment>
<evidence type="ECO:0000313" key="2">
    <source>
        <dbReference type="Proteomes" id="UP000827872"/>
    </source>
</evidence>
<keyword evidence="2" id="KW-1185">Reference proteome</keyword>
<gene>
    <name evidence="1" type="ORF">K3G42_005609</name>
</gene>
<organism evidence="1 2">
    <name type="scientific">Sphaerodactylus townsendi</name>
    <dbReference type="NCBI Taxonomy" id="933632"/>
    <lineage>
        <taxon>Eukaryota</taxon>
        <taxon>Metazoa</taxon>
        <taxon>Chordata</taxon>
        <taxon>Craniata</taxon>
        <taxon>Vertebrata</taxon>
        <taxon>Euteleostomi</taxon>
        <taxon>Lepidosauria</taxon>
        <taxon>Squamata</taxon>
        <taxon>Bifurcata</taxon>
        <taxon>Gekkota</taxon>
        <taxon>Sphaerodactylidae</taxon>
        <taxon>Sphaerodactylus</taxon>
    </lineage>
</organism>
<evidence type="ECO:0000313" key="1">
    <source>
        <dbReference type="EMBL" id="KAH7999133.1"/>
    </source>
</evidence>